<feature type="transmembrane region" description="Helical" evidence="9">
    <location>
        <begin position="194"/>
        <end position="213"/>
    </location>
</feature>
<feature type="transmembrane region" description="Helical" evidence="9">
    <location>
        <begin position="91"/>
        <end position="109"/>
    </location>
</feature>
<feature type="region of interest" description="Disordered" evidence="8">
    <location>
        <begin position="1"/>
        <end position="53"/>
    </location>
</feature>
<evidence type="ECO:0000256" key="3">
    <source>
        <dbReference type="ARBA" id="ARBA00022475"/>
    </source>
</evidence>
<evidence type="ECO:0000256" key="9">
    <source>
        <dbReference type="SAM" id="Phobius"/>
    </source>
</evidence>
<dbReference type="EMBL" id="BAABFC010000001">
    <property type="protein sequence ID" value="GAA4492319.1"/>
    <property type="molecule type" value="Genomic_DNA"/>
</dbReference>
<gene>
    <name evidence="10" type="ORF">GCM10023095_00620</name>
</gene>
<protein>
    <submittedName>
        <fullName evidence="10">TIGR01620 family protein</fullName>
    </submittedName>
</protein>
<evidence type="ECO:0000256" key="6">
    <source>
        <dbReference type="ARBA" id="ARBA00022989"/>
    </source>
</evidence>
<dbReference type="Pfam" id="PF05128">
    <property type="entry name" value="DUF697"/>
    <property type="match status" value="1"/>
</dbReference>
<evidence type="ECO:0000256" key="7">
    <source>
        <dbReference type="ARBA" id="ARBA00023136"/>
    </source>
</evidence>
<dbReference type="PANTHER" id="PTHR39342">
    <property type="entry name" value="UPF0283 MEMBRANE PROTEIN YCJF"/>
    <property type="match status" value="1"/>
</dbReference>
<accession>A0ABP8PTU2</accession>
<keyword evidence="4" id="KW-0997">Cell inner membrane</keyword>
<evidence type="ECO:0000256" key="8">
    <source>
        <dbReference type="SAM" id="MobiDB-lite"/>
    </source>
</evidence>
<feature type="compositionally biased region" description="Pro residues" evidence="8">
    <location>
        <begin position="44"/>
        <end position="53"/>
    </location>
</feature>
<dbReference type="NCBIfam" id="TIGR01620">
    <property type="entry name" value="hyp_HI0043"/>
    <property type="match status" value="1"/>
</dbReference>
<comment type="subcellular location">
    <subcellularLocation>
        <location evidence="1">Cell inner membrane</location>
        <topology evidence="1">Multi-pass membrane protein</topology>
    </subcellularLocation>
</comment>
<keyword evidence="6 9" id="KW-1133">Transmembrane helix</keyword>
<keyword evidence="11" id="KW-1185">Reference proteome</keyword>
<organism evidence="10 11">
    <name type="scientific">Pseudaeromonas paramecii</name>
    <dbReference type="NCBI Taxonomy" id="2138166"/>
    <lineage>
        <taxon>Bacteria</taxon>
        <taxon>Pseudomonadati</taxon>
        <taxon>Pseudomonadota</taxon>
        <taxon>Gammaproteobacteria</taxon>
        <taxon>Aeromonadales</taxon>
        <taxon>Aeromonadaceae</taxon>
        <taxon>Pseudaeromonas</taxon>
    </lineage>
</organism>
<evidence type="ECO:0000256" key="2">
    <source>
        <dbReference type="ARBA" id="ARBA00008255"/>
    </source>
</evidence>
<evidence type="ECO:0000256" key="4">
    <source>
        <dbReference type="ARBA" id="ARBA00022519"/>
    </source>
</evidence>
<sequence>MTQPRRTAIRLDPAELAQPRHAERASPVDLAGHLPPETEVWQDPEPPVPPEPPLPRLGSLGWGVLGVLGLGTVQLAWWLVDRLGQGVGLAWLWLPVLALVVIGAGGRLFKEWRQLRRLKRLARWRAEAPDGKANYLPALAKACGLADTEGYARWQSQCEPHHSPAEQQALFSQLVLGHADNLARQQIVRWSSEAAVLVAISPLAIVDMLLVLWRSLRMLDAIADCYGVSLGYWSRITLLRQILRHAIYIGAAEAVTEVGLDWLGAELTARLSTRVAQGLGAGLLCARLGIQAMSLCRPLSFSPNERPRLAQIRLDLLQHLKRQLGNLFSKDQAS</sequence>
<dbReference type="PANTHER" id="PTHR39342:SF1">
    <property type="entry name" value="UPF0283 MEMBRANE PROTEIN YCJF"/>
    <property type="match status" value="1"/>
</dbReference>
<dbReference type="Proteomes" id="UP001501321">
    <property type="component" value="Unassembled WGS sequence"/>
</dbReference>
<evidence type="ECO:0000313" key="11">
    <source>
        <dbReference type="Proteomes" id="UP001501321"/>
    </source>
</evidence>
<evidence type="ECO:0000256" key="5">
    <source>
        <dbReference type="ARBA" id="ARBA00022692"/>
    </source>
</evidence>
<dbReference type="RefSeq" id="WP_345008900.1">
    <property type="nucleotide sequence ID" value="NZ_BAABFC010000001.1"/>
</dbReference>
<dbReference type="InterPro" id="IPR021147">
    <property type="entry name" value="DUF697"/>
</dbReference>
<comment type="similarity">
    <text evidence="2">Belongs to the UPF0283 family.</text>
</comment>
<evidence type="ECO:0000256" key="1">
    <source>
        <dbReference type="ARBA" id="ARBA00004429"/>
    </source>
</evidence>
<proteinExistence type="inferred from homology"/>
<keyword evidence="7 9" id="KW-0472">Membrane</keyword>
<evidence type="ECO:0000313" key="10">
    <source>
        <dbReference type="EMBL" id="GAA4492319.1"/>
    </source>
</evidence>
<feature type="transmembrane region" description="Helical" evidence="9">
    <location>
        <begin position="60"/>
        <end position="79"/>
    </location>
</feature>
<name>A0ABP8PTU2_9GAMM</name>
<comment type="caution">
    <text evidence="10">The sequence shown here is derived from an EMBL/GenBank/DDBJ whole genome shotgun (WGS) entry which is preliminary data.</text>
</comment>
<keyword evidence="5 9" id="KW-0812">Transmembrane</keyword>
<dbReference type="InterPro" id="IPR006507">
    <property type="entry name" value="UPF0283"/>
</dbReference>
<keyword evidence="3" id="KW-1003">Cell membrane</keyword>
<reference evidence="11" key="1">
    <citation type="journal article" date="2019" name="Int. J. Syst. Evol. Microbiol.">
        <title>The Global Catalogue of Microorganisms (GCM) 10K type strain sequencing project: providing services to taxonomists for standard genome sequencing and annotation.</title>
        <authorList>
            <consortium name="The Broad Institute Genomics Platform"/>
            <consortium name="The Broad Institute Genome Sequencing Center for Infectious Disease"/>
            <person name="Wu L."/>
            <person name="Ma J."/>
        </authorList>
    </citation>
    <scope>NUCLEOTIDE SEQUENCE [LARGE SCALE GENOMIC DNA]</scope>
    <source>
        <strain evidence="11">JCM 32226</strain>
    </source>
</reference>